<keyword evidence="6 13" id="KW-0547">Nucleotide-binding</keyword>
<dbReference type="EC" id="6.3.4.13" evidence="4 12"/>
<feature type="domain" description="ATP-grasp" evidence="14">
    <location>
        <begin position="118"/>
        <end position="323"/>
    </location>
</feature>
<dbReference type="InterPro" id="IPR016185">
    <property type="entry name" value="PreATP-grasp_dom_sf"/>
</dbReference>
<comment type="cofactor">
    <cofactor evidence="1">
        <name>Mn(2+)</name>
        <dbReference type="ChEBI" id="CHEBI:29035"/>
    </cofactor>
</comment>
<accession>A0ABT8QQM5</accession>
<dbReference type="InterPro" id="IPR020562">
    <property type="entry name" value="PRibGlycinamide_synth_N"/>
</dbReference>
<organism evidence="15 16">
    <name type="scientific">Desulfosporosinus nitroreducens</name>
    <dbReference type="NCBI Taxonomy" id="2018668"/>
    <lineage>
        <taxon>Bacteria</taxon>
        <taxon>Bacillati</taxon>
        <taxon>Bacillota</taxon>
        <taxon>Clostridia</taxon>
        <taxon>Eubacteriales</taxon>
        <taxon>Desulfitobacteriaceae</taxon>
        <taxon>Desulfosporosinus</taxon>
    </lineage>
</organism>
<evidence type="ECO:0000256" key="2">
    <source>
        <dbReference type="ARBA" id="ARBA00001946"/>
    </source>
</evidence>
<gene>
    <name evidence="12 15" type="primary">purD</name>
    <name evidence="15" type="ORF">M8H41_05930</name>
</gene>
<evidence type="ECO:0000256" key="13">
    <source>
        <dbReference type="PROSITE-ProRule" id="PRU00409"/>
    </source>
</evidence>
<comment type="caution">
    <text evidence="15">The sequence shown here is derived from an EMBL/GenBank/DDBJ whole genome shotgun (WGS) entry which is preliminary data.</text>
</comment>
<evidence type="ECO:0000256" key="6">
    <source>
        <dbReference type="ARBA" id="ARBA00022741"/>
    </source>
</evidence>
<dbReference type="Pfam" id="PF01071">
    <property type="entry name" value="GARS_A"/>
    <property type="match status" value="1"/>
</dbReference>
<evidence type="ECO:0000256" key="4">
    <source>
        <dbReference type="ARBA" id="ARBA00013255"/>
    </source>
</evidence>
<dbReference type="EMBL" id="JAMJEV010000004">
    <property type="protein sequence ID" value="MDO0822393.1"/>
    <property type="molecule type" value="Genomic_DNA"/>
</dbReference>
<proteinExistence type="inferred from homology"/>
<dbReference type="Gene3D" id="3.30.1490.20">
    <property type="entry name" value="ATP-grasp fold, A domain"/>
    <property type="match status" value="1"/>
</dbReference>
<dbReference type="GO" id="GO:0004637">
    <property type="term" value="F:phosphoribosylamine-glycine ligase activity"/>
    <property type="evidence" value="ECO:0007669"/>
    <property type="project" value="UniProtKB-EC"/>
</dbReference>
<comment type="pathway">
    <text evidence="3 12">Purine metabolism; IMP biosynthesis via de novo pathway; N(1)-(5-phospho-D-ribosyl)glycinamide from 5-phospho-alpha-D-ribose 1-diphosphate: step 2/2.</text>
</comment>
<dbReference type="Pfam" id="PF02844">
    <property type="entry name" value="GARS_N"/>
    <property type="match status" value="1"/>
</dbReference>
<dbReference type="SMART" id="SM01209">
    <property type="entry name" value="GARS_A"/>
    <property type="match status" value="1"/>
</dbReference>
<dbReference type="Gene3D" id="3.90.600.10">
    <property type="entry name" value="Phosphoribosylglycinamide synthetase, C-terminal domain"/>
    <property type="match status" value="1"/>
</dbReference>
<dbReference type="SUPFAM" id="SSF56059">
    <property type="entry name" value="Glutathione synthetase ATP-binding domain-like"/>
    <property type="match status" value="1"/>
</dbReference>
<dbReference type="HAMAP" id="MF_00138">
    <property type="entry name" value="GARS"/>
    <property type="match status" value="1"/>
</dbReference>
<evidence type="ECO:0000256" key="9">
    <source>
        <dbReference type="ARBA" id="ARBA00038345"/>
    </source>
</evidence>
<dbReference type="Pfam" id="PF02843">
    <property type="entry name" value="GARS_C"/>
    <property type="match status" value="1"/>
</dbReference>
<dbReference type="Gene3D" id="3.40.50.20">
    <property type="match status" value="1"/>
</dbReference>
<dbReference type="SUPFAM" id="SSF51246">
    <property type="entry name" value="Rudiment single hybrid motif"/>
    <property type="match status" value="1"/>
</dbReference>
<dbReference type="Proteomes" id="UP001176021">
    <property type="component" value="Unassembled WGS sequence"/>
</dbReference>
<dbReference type="InterPro" id="IPR013815">
    <property type="entry name" value="ATP_grasp_subdomain_1"/>
</dbReference>
<evidence type="ECO:0000256" key="12">
    <source>
        <dbReference type="HAMAP-Rule" id="MF_00138"/>
    </source>
</evidence>
<comment type="similarity">
    <text evidence="9 12">Belongs to the GARS family.</text>
</comment>
<evidence type="ECO:0000256" key="3">
    <source>
        <dbReference type="ARBA" id="ARBA00005174"/>
    </source>
</evidence>
<sequence length="431" mass="46586">MVINGKRGQTVKKHRVLIIGNGGREHSLAWKLAQSPELERLYVAPGNAGTVIWNVPISVQDIAGLVEFAVKEKIDLTVVGPEDPLSLGIVDAFQEAGLRIFGPTQAAAQLEGSKSFAKMIMEGAKIPTAEWQVFEDPVRAKKYIETIGAPCVLKADGLAAGKGVIVAMDLETALQAVDEIMDGNFGSAGKKLLIEEFLEGQEVSLLCFSDGVTALPMVPVQDHKRALEGDLGLNTGGMGTYSPPPIWTTELEAIVMRDLVSPTLKIMQERGTPFVGVLFLGLMITKQGPKLLEYNVRFGDPETQVVMKRLKSDLLPVLWACTEKNLSEVQLEWKNEVAVCVVMAAEGYPLAYPKGVPIRLPLESGQDAVIFHAGTGIHEGQLLSTGGRVLGITAEGQTLQKAREKAYALVDEIDFPKSHFRRDIGVKGLGI</sequence>
<evidence type="ECO:0000256" key="1">
    <source>
        <dbReference type="ARBA" id="ARBA00001936"/>
    </source>
</evidence>
<dbReference type="RefSeq" id="WP_301998811.1">
    <property type="nucleotide sequence ID" value="NZ_JAMJEV010000004.1"/>
</dbReference>
<evidence type="ECO:0000256" key="11">
    <source>
        <dbReference type="ARBA" id="ARBA00042864"/>
    </source>
</evidence>
<keyword evidence="8 13" id="KW-0067">ATP-binding</keyword>
<dbReference type="PANTHER" id="PTHR43472">
    <property type="entry name" value="PHOSPHORIBOSYLAMINE--GLYCINE LIGASE"/>
    <property type="match status" value="1"/>
</dbReference>
<dbReference type="InterPro" id="IPR020559">
    <property type="entry name" value="PRibGlycinamide_synth_CS"/>
</dbReference>
<dbReference type="SUPFAM" id="SSF52440">
    <property type="entry name" value="PreATP-grasp domain"/>
    <property type="match status" value="1"/>
</dbReference>
<protein>
    <recommendedName>
        <fullName evidence="4 12">Phosphoribosylamine--glycine ligase</fullName>
        <ecNumber evidence="4 12">6.3.4.13</ecNumber>
    </recommendedName>
    <alternativeName>
        <fullName evidence="12">GARS</fullName>
    </alternativeName>
    <alternativeName>
        <fullName evidence="10 12">Glycinamide ribonucleotide synthetase</fullName>
    </alternativeName>
    <alternativeName>
        <fullName evidence="11 12">Phosphoribosylglycinamide synthetase</fullName>
    </alternativeName>
</protein>
<dbReference type="NCBIfam" id="TIGR00877">
    <property type="entry name" value="purD"/>
    <property type="match status" value="1"/>
</dbReference>
<keyword evidence="7 12" id="KW-0658">Purine biosynthesis</keyword>
<keyword evidence="5 12" id="KW-0436">Ligase</keyword>
<dbReference type="InterPro" id="IPR011761">
    <property type="entry name" value="ATP-grasp"/>
</dbReference>
<dbReference type="InterPro" id="IPR000115">
    <property type="entry name" value="PRibGlycinamide_synth"/>
</dbReference>
<dbReference type="PANTHER" id="PTHR43472:SF1">
    <property type="entry name" value="PHOSPHORIBOSYLAMINE--GLYCINE LIGASE, CHLOROPLASTIC"/>
    <property type="match status" value="1"/>
</dbReference>
<comment type="cofactor">
    <cofactor evidence="2">
        <name>Mg(2+)</name>
        <dbReference type="ChEBI" id="CHEBI:18420"/>
    </cofactor>
</comment>
<dbReference type="InterPro" id="IPR011054">
    <property type="entry name" value="Rudment_hybrid_motif"/>
</dbReference>
<evidence type="ECO:0000259" key="14">
    <source>
        <dbReference type="PROSITE" id="PS50975"/>
    </source>
</evidence>
<dbReference type="PROSITE" id="PS00184">
    <property type="entry name" value="GARS"/>
    <property type="match status" value="1"/>
</dbReference>
<name>A0ABT8QQM5_9FIRM</name>
<evidence type="ECO:0000313" key="16">
    <source>
        <dbReference type="Proteomes" id="UP001176021"/>
    </source>
</evidence>
<dbReference type="PROSITE" id="PS50975">
    <property type="entry name" value="ATP_GRASP"/>
    <property type="match status" value="1"/>
</dbReference>
<comment type="catalytic activity">
    <reaction evidence="12">
        <text>5-phospho-beta-D-ribosylamine + glycine + ATP = N(1)-(5-phospho-beta-D-ribosyl)glycinamide + ADP + phosphate + H(+)</text>
        <dbReference type="Rhea" id="RHEA:17453"/>
        <dbReference type="ChEBI" id="CHEBI:15378"/>
        <dbReference type="ChEBI" id="CHEBI:30616"/>
        <dbReference type="ChEBI" id="CHEBI:43474"/>
        <dbReference type="ChEBI" id="CHEBI:57305"/>
        <dbReference type="ChEBI" id="CHEBI:58681"/>
        <dbReference type="ChEBI" id="CHEBI:143788"/>
        <dbReference type="ChEBI" id="CHEBI:456216"/>
        <dbReference type="EC" id="6.3.4.13"/>
    </reaction>
</comment>
<keyword evidence="16" id="KW-1185">Reference proteome</keyword>
<evidence type="ECO:0000313" key="15">
    <source>
        <dbReference type="EMBL" id="MDO0822393.1"/>
    </source>
</evidence>
<dbReference type="InterPro" id="IPR037123">
    <property type="entry name" value="PRibGlycinamide_synth_C_sf"/>
</dbReference>
<evidence type="ECO:0000256" key="5">
    <source>
        <dbReference type="ARBA" id="ARBA00022598"/>
    </source>
</evidence>
<dbReference type="Gene3D" id="3.30.470.20">
    <property type="entry name" value="ATP-grasp fold, B domain"/>
    <property type="match status" value="1"/>
</dbReference>
<reference evidence="15" key="1">
    <citation type="submission" date="2022-05" db="EMBL/GenBank/DDBJ databases">
        <title>Expanded diversity of anoxic marine methylotrophy in a Black Sea sulfate reducing microorganism.</title>
        <authorList>
            <person name="Fischer P.Q."/>
            <person name="Stams A.J.M."/>
            <person name="Villanueva L."/>
            <person name="Sousa D.Z."/>
        </authorList>
    </citation>
    <scope>NUCLEOTIDE SEQUENCE</scope>
    <source>
        <strain evidence="15">P130</strain>
    </source>
</reference>
<dbReference type="InterPro" id="IPR020560">
    <property type="entry name" value="PRibGlycinamide_synth_C-dom"/>
</dbReference>
<evidence type="ECO:0000256" key="8">
    <source>
        <dbReference type="ARBA" id="ARBA00022840"/>
    </source>
</evidence>
<evidence type="ECO:0000256" key="10">
    <source>
        <dbReference type="ARBA" id="ARBA00042242"/>
    </source>
</evidence>
<dbReference type="SMART" id="SM01210">
    <property type="entry name" value="GARS_C"/>
    <property type="match status" value="1"/>
</dbReference>
<evidence type="ECO:0000256" key="7">
    <source>
        <dbReference type="ARBA" id="ARBA00022755"/>
    </source>
</evidence>
<dbReference type="InterPro" id="IPR020561">
    <property type="entry name" value="PRibGlycinamid_synth_ATP-grasp"/>
</dbReference>